<evidence type="ECO:0000256" key="1">
    <source>
        <dbReference type="SAM" id="Phobius"/>
    </source>
</evidence>
<organism evidence="2 3">
    <name type="scientific">Dibothriocephalus latus</name>
    <name type="common">Fish tapeworm</name>
    <name type="synonym">Diphyllobothrium latum</name>
    <dbReference type="NCBI Taxonomy" id="60516"/>
    <lineage>
        <taxon>Eukaryota</taxon>
        <taxon>Metazoa</taxon>
        <taxon>Spiralia</taxon>
        <taxon>Lophotrochozoa</taxon>
        <taxon>Platyhelminthes</taxon>
        <taxon>Cestoda</taxon>
        <taxon>Eucestoda</taxon>
        <taxon>Diphyllobothriidea</taxon>
        <taxon>Diphyllobothriidae</taxon>
        <taxon>Dibothriocephalus</taxon>
    </lineage>
</organism>
<keyword evidence="3" id="KW-1185">Reference proteome</keyword>
<feature type="transmembrane region" description="Helical" evidence="1">
    <location>
        <begin position="29"/>
        <end position="51"/>
    </location>
</feature>
<gene>
    <name evidence="2" type="ORF">DILT_LOCUS18270</name>
</gene>
<dbReference type="AlphaFoldDB" id="A0A3P7NT62"/>
<sequence length="117" mass="13073">MFLQYVSPADDCLLTFAELEILSQTGSTLGILTLVLLTGIVSSSCRCLLLIHYQKIGSSHPGIRKALQLPSLLDLFFLAWYMTLVYTIRFSALGDCKTCRAIYMGVLWMGWTVLSML</sequence>
<keyword evidence="1" id="KW-1133">Transmembrane helix</keyword>
<protein>
    <submittedName>
        <fullName evidence="2">Uncharacterized protein</fullName>
    </submittedName>
</protein>
<keyword evidence="1" id="KW-0472">Membrane</keyword>
<dbReference type="EMBL" id="UYRU01098858">
    <property type="protein sequence ID" value="VDN40513.1"/>
    <property type="molecule type" value="Genomic_DNA"/>
</dbReference>
<evidence type="ECO:0000313" key="3">
    <source>
        <dbReference type="Proteomes" id="UP000281553"/>
    </source>
</evidence>
<keyword evidence="1" id="KW-0812">Transmembrane</keyword>
<proteinExistence type="predicted"/>
<evidence type="ECO:0000313" key="2">
    <source>
        <dbReference type="EMBL" id="VDN40513.1"/>
    </source>
</evidence>
<accession>A0A3P7NT62</accession>
<name>A0A3P7NT62_DIBLA</name>
<dbReference type="Proteomes" id="UP000281553">
    <property type="component" value="Unassembled WGS sequence"/>
</dbReference>
<feature type="transmembrane region" description="Helical" evidence="1">
    <location>
        <begin position="72"/>
        <end position="88"/>
    </location>
</feature>
<reference evidence="2 3" key="1">
    <citation type="submission" date="2018-11" db="EMBL/GenBank/DDBJ databases">
        <authorList>
            <consortium name="Pathogen Informatics"/>
        </authorList>
    </citation>
    <scope>NUCLEOTIDE SEQUENCE [LARGE SCALE GENOMIC DNA]</scope>
</reference>